<dbReference type="Proteomes" id="UP001165498">
    <property type="component" value="Unassembled WGS sequence"/>
</dbReference>
<feature type="signal peptide" evidence="1">
    <location>
        <begin position="1"/>
        <end position="20"/>
    </location>
</feature>
<organism evidence="3 4">
    <name type="scientific">Tahibacter harae</name>
    <dbReference type="NCBI Taxonomy" id="2963937"/>
    <lineage>
        <taxon>Bacteria</taxon>
        <taxon>Pseudomonadati</taxon>
        <taxon>Pseudomonadota</taxon>
        <taxon>Gammaproteobacteria</taxon>
        <taxon>Lysobacterales</taxon>
        <taxon>Rhodanobacteraceae</taxon>
        <taxon>Tahibacter</taxon>
    </lineage>
</organism>
<dbReference type="EMBL" id="JANFQO010000004">
    <property type="protein sequence ID" value="MCQ4164209.1"/>
    <property type="molecule type" value="Genomic_DNA"/>
</dbReference>
<dbReference type="SUPFAM" id="SSF101874">
    <property type="entry name" value="YceI-like"/>
    <property type="match status" value="1"/>
</dbReference>
<evidence type="ECO:0000313" key="3">
    <source>
        <dbReference type="EMBL" id="MCQ4164209.1"/>
    </source>
</evidence>
<dbReference type="InterPro" id="IPR036761">
    <property type="entry name" value="TTHA0802/YceI-like_sf"/>
</dbReference>
<name>A0ABT1QPJ5_9GAMM</name>
<dbReference type="SMART" id="SM00867">
    <property type="entry name" value="YceI"/>
    <property type="match status" value="1"/>
</dbReference>
<keyword evidence="1" id="KW-0732">Signal</keyword>
<evidence type="ECO:0000313" key="4">
    <source>
        <dbReference type="Proteomes" id="UP001165498"/>
    </source>
</evidence>
<proteinExistence type="predicted"/>
<dbReference type="PANTHER" id="PTHR34406:SF1">
    <property type="entry name" value="PROTEIN YCEI"/>
    <property type="match status" value="1"/>
</dbReference>
<protein>
    <submittedName>
        <fullName evidence="3">YceI family protein</fullName>
    </submittedName>
</protein>
<evidence type="ECO:0000256" key="1">
    <source>
        <dbReference type="SAM" id="SignalP"/>
    </source>
</evidence>
<feature type="domain" description="Lipid/polyisoprenoid-binding YceI-like" evidence="2">
    <location>
        <begin position="23"/>
        <end position="187"/>
    </location>
</feature>
<gene>
    <name evidence="3" type="ORF">NM961_05740</name>
</gene>
<accession>A0ABT1QPJ5</accession>
<reference evidence="3" key="1">
    <citation type="submission" date="2022-07" db="EMBL/GenBank/DDBJ databases">
        <title>Tahibacter sp., a new gammaproteobacterium isolated from the silt sample collected at pig farm.</title>
        <authorList>
            <person name="Chen H."/>
        </authorList>
    </citation>
    <scope>NUCLEOTIDE SEQUENCE</scope>
    <source>
        <strain evidence="3">P2K</strain>
    </source>
</reference>
<comment type="caution">
    <text evidence="3">The sequence shown here is derived from an EMBL/GenBank/DDBJ whole genome shotgun (WGS) entry which is preliminary data.</text>
</comment>
<evidence type="ECO:0000259" key="2">
    <source>
        <dbReference type="SMART" id="SM00867"/>
    </source>
</evidence>
<dbReference type="Pfam" id="PF04264">
    <property type="entry name" value="YceI"/>
    <property type="match status" value="1"/>
</dbReference>
<feature type="chain" id="PRO_5047411043" evidence="1">
    <location>
        <begin position="21"/>
        <end position="191"/>
    </location>
</feature>
<dbReference type="Gene3D" id="2.40.128.110">
    <property type="entry name" value="Lipid/polyisoprenoid-binding, YceI-like"/>
    <property type="match status" value="1"/>
</dbReference>
<sequence length="191" mass="20431">MFRKLVLAAALAAASFSAAAADKYEFDGGHTNVVFSWNHLGFSNPQARFTKFEGEVLLDTADLTKSSVNVTLPVDGLATDVPKFDEHLRSADFFDLAKFPTATFKSTKVEKAGDKKLKVSGDLTIHGVTKPVVLDVTVNAVGDHPMSKKPAAGFDASITVKRSDFGLGKFAPNVSDDVKIQITTELRKAGA</sequence>
<keyword evidence="4" id="KW-1185">Reference proteome</keyword>
<dbReference type="PANTHER" id="PTHR34406">
    <property type="entry name" value="PROTEIN YCEI"/>
    <property type="match status" value="1"/>
</dbReference>
<dbReference type="InterPro" id="IPR007372">
    <property type="entry name" value="Lipid/polyisoprenoid-bd_YceI"/>
</dbReference>